<dbReference type="Proteomes" id="UP000773850">
    <property type="component" value="Unassembled WGS sequence"/>
</dbReference>
<organism evidence="1 2">
    <name type="scientific">Geobacillus stearothermophilus</name>
    <name type="common">Bacillus stearothermophilus</name>
    <dbReference type="NCBI Taxonomy" id="1422"/>
    <lineage>
        <taxon>Bacteria</taxon>
        <taxon>Bacillati</taxon>
        <taxon>Bacillota</taxon>
        <taxon>Bacilli</taxon>
        <taxon>Bacillales</taxon>
        <taxon>Anoxybacillaceae</taxon>
        <taxon>Geobacillus</taxon>
    </lineage>
</organism>
<reference evidence="1 2" key="1">
    <citation type="submission" date="2016-03" db="EMBL/GenBank/DDBJ databases">
        <title>Spore heat resistance.</title>
        <authorList>
            <person name="Boekhorst J."/>
            <person name="Berendsen E.M."/>
            <person name="Wells-Bennik M.H."/>
            <person name="Kuipers O.P."/>
        </authorList>
    </citation>
    <scope>NUCLEOTIDE SEQUENCE [LARGE SCALE GENOMIC DNA]</scope>
    <source>
        <strain evidence="1 2">GS8</strain>
    </source>
</reference>
<protein>
    <submittedName>
        <fullName evidence="1">Uncharacterized protein</fullName>
    </submittedName>
</protein>
<evidence type="ECO:0000313" key="1">
    <source>
        <dbReference type="EMBL" id="KAF6509336.1"/>
    </source>
</evidence>
<accession>A0ABQ7HAW7</accession>
<proteinExistence type="predicted"/>
<dbReference type="EMBL" id="LUCS01000042">
    <property type="protein sequence ID" value="KAF6509336.1"/>
    <property type="molecule type" value="Genomic_DNA"/>
</dbReference>
<gene>
    <name evidence="1" type="ORF">GS8_3388</name>
</gene>
<sequence length="37" mass="4413">MRKSGSKAEKIVVFSAFSLFTEKRRRSNIWKQKQLNI</sequence>
<comment type="caution">
    <text evidence="1">The sequence shown here is derived from an EMBL/GenBank/DDBJ whole genome shotgun (WGS) entry which is preliminary data.</text>
</comment>
<keyword evidence="2" id="KW-1185">Reference proteome</keyword>
<name>A0ABQ7HAW7_GEOSE</name>
<evidence type="ECO:0000313" key="2">
    <source>
        <dbReference type="Proteomes" id="UP000773850"/>
    </source>
</evidence>